<keyword evidence="2 7" id="KW-0812">Transmembrane</keyword>
<dbReference type="PANTHER" id="PTHR24221">
    <property type="entry name" value="ATP-BINDING CASSETTE SUB-FAMILY B"/>
    <property type="match status" value="1"/>
</dbReference>
<evidence type="ECO:0000259" key="9">
    <source>
        <dbReference type="PROSITE" id="PS50929"/>
    </source>
</evidence>
<keyword evidence="6 7" id="KW-0472">Membrane</keyword>
<keyword evidence="3" id="KW-0547">Nucleotide-binding</keyword>
<evidence type="ECO:0000313" key="10">
    <source>
        <dbReference type="EMBL" id="GEK93352.1"/>
    </source>
</evidence>
<evidence type="ECO:0000256" key="7">
    <source>
        <dbReference type="SAM" id="Phobius"/>
    </source>
</evidence>
<dbReference type="PROSITE" id="PS00675">
    <property type="entry name" value="SIGMA54_INTERACT_1"/>
    <property type="match status" value="1"/>
</dbReference>
<dbReference type="GO" id="GO:0016887">
    <property type="term" value="F:ATP hydrolysis activity"/>
    <property type="evidence" value="ECO:0007669"/>
    <property type="project" value="InterPro"/>
</dbReference>
<feature type="transmembrane region" description="Helical" evidence="7">
    <location>
        <begin position="242"/>
        <end position="263"/>
    </location>
</feature>
<dbReference type="PROSITE" id="PS50893">
    <property type="entry name" value="ABC_TRANSPORTER_2"/>
    <property type="match status" value="1"/>
</dbReference>
<dbReference type="InterPro" id="IPR011527">
    <property type="entry name" value="ABC1_TM_dom"/>
</dbReference>
<dbReference type="PROSITE" id="PS00211">
    <property type="entry name" value="ABC_TRANSPORTER_1"/>
    <property type="match status" value="1"/>
</dbReference>
<evidence type="ECO:0000313" key="11">
    <source>
        <dbReference type="Proteomes" id="UP000321230"/>
    </source>
</evidence>
<dbReference type="InterPro" id="IPR027417">
    <property type="entry name" value="P-loop_NTPase"/>
</dbReference>
<evidence type="ECO:0000256" key="5">
    <source>
        <dbReference type="ARBA" id="ARBA00022989"/>
    </source>
</evidence>
<protein>
    <submittedName>
        <fullName evidence="10">Thiol reductant ABC exporter subunit CydD</fullName>
    </submittedName>
</protein>
<feature type="domain" description="ABC transmembrane type-1" evidence="9">
    <location>
        <begin position="25"/>
        <end position="287"/>
    </location>
</feature>
<evidence type="ECO:0000256" key="3">
    <source>
        <dbReference type="ARBA" id="ARBA00022741"/>
    </source>
</evidence>
<dbReference type="Pfam" id="PF00005">
    <property type="entry name" value="ABC_tran"/>
    <property type="match status" value="1"/>
</dbReference>
<dbReference type="Gene3D" id="3.40.50.300">
    <property type="entry name" value="P-loop containing nucleotide triphosphate hydrolases"/>
    <property type="match status" value="1"/>
</dbReference>
<dbReference type="GO" id="GO:0042883">
    <property type="term" value="P:cysteine transport"/>
    <property type="evidence" value="ECO:0007669"/>
    <property type="project" value="InterPro"/>
</dbReference>
<dbReference type="SMART" id="SM00382">
    <property type="entry name" value="AAA"/>
    <property type="match status" value="1"/>
</dbReference>
<dbReference type="InterPro" id="IPR017871">
    <property type="entry name" value="ABC_transporter-like_CS"/>
</dbReference>
<dbReference type="GO" id="GO:0005524">
    <property type="term" value="F:ATP binding"/>
    <property type="evidence" value="ECO:0007669"/>
    <property type="project" value="UniProtKB-KW"/>
</dbReference>
<feature type="transmembrane region" description="Helical" evidence="7">
    <location>
        <begin position="59"/>
        <end position="84"/>
    </location>
</feature>
<sequence>MKADKTIAKAWVKAQGRASRSRTSVITVVGLFSTFLGILQGWALARTLAAILLHDPDHVAPAICVFLLACALRTGLGVLQEIFASSASVAARRRLRHEILERILAEGPALLRRRHSSAIAATIVDRVEALEGYFARWLPASSLWLVSQWIVVAFVFWQNRQAGIILAICCASLPFFQAVFGIATAVASRRQFLAMTRLQTRFLDRVKGIATIVLSGGTEREAQALATSADDLRKRTMKVLRIAFIASATTDVAMVIALVLIVVTQSHDLLSATSESMTAKALFAVLMVPEAFASFRALSAAYQDRAHATASAEAMHDLAPMPAHEKNPSAHTLPTRTAKGVALSAEHVSYTWDPTRGPAIQNINFRLSAGETLILEGESGAGKSTLIEMLLGFINPESGRVLLGEADMNTLTPHQVSSCISWIGQKPVIFAGTIRENILFARPDASEEQILAAVKSAAVDGFLSTLPDGLDTRIGEGGFGLSGGQAQRIAIARAYLKNAPLLLLDEPTAHLDPATEAEILSSLHALSEGRTVILCSHSAQARQFHGRHLLLKQGQVAAFTGEAA</sequence>
<dbReference type="OrthoDB" id="5288404at2"/>
<evidence type="ECO:0000256" key="2">
    <source>
        <dbReference type="ARBA" id="ARBA00022692"/>
    </source>
</evidence>
<keyword evidence="4" id="KW-0067">ATP-binding</keyword>
<dbReference type="Proteomes" id="UP000321230">
    <property type="component" value="Unassembled WGS sequence"/>
</dbReference>
<keyword evidence="5 7" id="KW-1133">Transmembrane helix</keyword>
<dbReference type="AlphaFoldDB" id="A0A511B0M1"/>
<comment type="subcellular location">
    <subcellularLocation>
        <location evidence="1">Cell membrane</location>
        <topology evidence="1">Multi-pass membrane protein</topology>
    </subcellularLocation>
</comment>
<dbReference type="InterPro" id="IPR014216">
    <property type="entry name" value="ABC_transptr_CydD"/>
</dbReference>
<organism evidence="10 11">
    <name type="scientific">Gluconobacter wancherniae NBRC 103581</name>
    <dbReference type="NCBI Taxonomy" id="656744"/>
    <lineage>
        <taxon>Bacteria</taxon>
        <taxon>Pseudomonadati</taxon>
        <taxon>Pseudomonadota</taxon>
        <taxon>Alphaproteobacteria</taxon>
        <taxon>Acetobacterales</taxon>
        <taxon>Acetobacteraceae</taxon>
        <taxon>Gluconobacter</taxon>
    </lineage>
</organism>
<dbReference type="EMBL" id="BJUZ01000001">
    <property type="protein sequence ID" value="GEK93352.1"/>
    <property type="molecule type" value="Genomic_DNA"/>
</dbReference>
<dbReference type="InterPro" id="IPR003439">
    <property type="entry name" value="ABC_transporter-like_ATP-bd"/>
</dbReference>
<keyword evidence="11" id="KW-1185">Reference proteome</keyword>
<reference evidence="10 11" key="1">
    <citation type="submission" date="2019-07" db="EMBL/GenBank/DDBJ databases">
        <title>Whole genome shotgun sequence of Gluconobacter wancherniae NBRC 103581.</title>
        <authorList>
            <person name="Hosoyama A."/>
            <person name="Uohara A."/>
            <person name="Ohji S."/>
            <person name="Ichikawa N."/>
        </authorList>
    </citation>
    <scope>NUCLEOTIDE SEQUENCE [LARGE SCALE GENOMIC DNA]</scope>
    <source>
        <strain evidence="10 11">NBRC 103581</strain>
    </source>
</reference>
<dbReference type="PANTHER" id="PTHR24221:SF590">
    <property type="entry name" value="COMPONENT LINKED WITH THE ASSEMBLY OF CYTOCHROME' TRANSPORT TRANSMEMBRANE ATP-BINDING PROTEIN ABC TRANSPORTER CYDD-RELATED"/>
    <property type="match status" value="1"/>
</dbReference>
<dbReference type="Gene3D" id="1.20.1560.10">
    <property type="entry name" value="ABC transporter type 1, transmembrane domain"/>
    <property type="match status" value="1"/>
</dbReference>
<evidence type="ECO:0000256" key="4">
    <source>
        <dbReference type="ARBA" id="ARBA00022840"/>
    </source>
</evidence>
<dbReference type="NCBIfam" id="TIGR02857">
    <property type="entry name" value="CydD"/>
    <property type="match status" value="1"/>
</dbReference>
<dbReference type="InterPro" id="IPR036640">
    <property type="entry name" value="ABC1_TM_sf"/>
</dbReference>
<feature type="domain" description="ABC transporter" evidence="8">
    <location>
        <begin position="343"/>
        <end position="563"/>
    </location>
</feature>
<feature type="transmembrane region" description="Helical" evidence="7">
    <location>
        <begin position="163"/>
        <end position="187"/>
    </location>
</feature>
<dbReference type="PROSITE" id="PS50929">
    <property type="entry name" value="ABC_TM1F"/>
    <property type="match status" value="1"/>
</dbReference>
<dbReference type="CDD" id="cd18584">
    <property type="entry name" value="ABC_6TM_AarD_CydD"/>
    <property type="match status" value="1"/>
</dbReference>
<dbReference type="SUPFAM" id="SSF52540">
    <property type="entry name" value="P-loop containing nucleoside triphosphate hydrolases"/>
    <property type="match status" value="1"/>
</dbReference>
<dbReference type="Pfam" id="PF00664">
    <property type="entry name" value="ABC_membrane"/>
    <property type="match status" value="1"/>
</dbReference>
<dbReference type="InterPro" id="IPR025662">
    <property type="entry name" value="Sigma_54_int_dom_ATP-bd_1"/>
</dbReference>
<dbReference type="CDD" id="cd03228">
    <property type="entry name" value="ABCC_MRP_Like"/>
    <property type="match status" value="1"/>
</dbReference>
<dbReference type="GO" id="GO:0005886">
    <property type="term" value="C:plasma membrane"/>
    <property type="evidence" value="ECO:0007669"/>
    <property type="project" value="UniProtKB-SubCell"/>
</dbReference>
<feature type="transmembrane region" description="Helical" evidence="7">
    <location>
        <begin position="137"/>
        <end position="157"/>
    </location>
</feature>
<comment type="caution">
    <text evidence="10">The sequence shown here is derived from an EMBL/GenBank/DDBJ whole genome shotgun (WGS) entry which is preliminary data.</text>
</comment>
<dbReference type="InterPro" id="IPR039421">
    <property type="entry name" value="Type_1_exporter"/>
</dbReference>
<gene>
    <name evidence="10" type="ORF">GWA01_11220</name>
</gene>
<evidence type="ECO:0000259" key="8">
    <source>
        <dbReference type="PROSITE" id="PS50893"/>
    </source>
</evidence>
<dbReference type="SUPFAM" id="SSF90123">
    <property type="entry name" value="ABC transporter transmembrane region"/>
    <property type="match status" value="1"/>
</dbReference>
<proteinExistence type="predicted"/>
<dbReference type="GO" id="GO:0140359">
    <property type="term" value="F:ABC-type transporter activity"/>
    <property type="evidence" value="ECO:0007669"/>
    <property type="project" value="InterPro"/>
</dbReference>
<dbReference type="InterPro" id="IPR003593">
    <property type="entry name" value="AAA+_ATPase"/>
</dbReference>
<evidence type="ECO:0000256" key="1">
    <source>
        <dbReference type="ARBA" id="ARBA00004651"/>
    </source>
</evidence>
<dbReference type="RefSeq" id="WP_146794793.1">
    <property type="nucleotide sequence ID" value="NZ_BARC01000011.1"/>
</dbReference>
<name>A0A511B0M1_9PROT</name>
<accession>A0A511B0M1</accession>
<evidence type="ECO:0000256" key="6">
    <source>
        <dbReference type="ARBA" id="ARBA00023136"/>
    </source>
</evidence>
<feature type="transmembrane region" description="Helical" evidence="7">
    <location>
        <begin position="25"/>
        <end position="53"/>
    </location>
</feature>